<feature type="compositionally biased region" description="Polar residues" evidence="8">
    <location>
        <begin position="1096"/>
        <end position="1106"/>
    </location>
</feature>
<keyword evidence="3 7" id="KW-0853">WD repeat</keyword>
<feature type="compositionally biased region" description="Low complexity" evidence="8">
    <location>
        <begin position="692"/>
        <end position="705"/>
    </location>
</feature>
<dbReference type="PROSITE" id="PS50082">
    <property type="entry name" value="WD_REPEATS_2"/>
    <property type="match status" value="4"/>
</dbReference>
<evidence type="ECO:0000256" key="7">
    <source>
        <dbReference type="PROSITE-ProRule" id="PRU00221"/>
    </source>
</evidence>
<name>A0A8S1JHT4_9CHLO</name>
<comment type="caution">
    <text evidence="10">The sequence shown here is derived from an EMBL/GenBank/DDBJ whole genome shotgun (WGS) entry which is preliminary data.</text>
</comment>
<dbReference type="EMBL" id="CAJHUC010002712">
    <property type="protein sequence ID" value="CAD7704236.1"/>
    <property type="molecule type" value="Genomic_DNA"/>
</dbReference>
<dbReference type="CDD" id="cd00200">
    <property type="entry name" value="WD40"/>
    <property type="match status" value="1"/>
</dbReference>
<dbReference type="PANTHER" id="PTHR19845:SF0">
    <property type="entry name" value="KATANIN P80 WD40 REPEAT-CONTAINING SUBUNIT B1"/>
    <property type="match status" value="1"/>
</dbReference>
<dbReference type="GO" id="GO:0051013">
    <property type="term" value="P:microtubule severing"/>
    <property type="evidence" value="ECO:0007669"/>
    <property type="project" value="InterPro"/>
</dbReference>
<accession>A0A8S1JHT4</accession>
<feature type="region of interest" description="Disordered" evidence="8">
    <location>
        <begin position="323"/>
        <end position="509"/>
    </location>
</feature>
<dbReference type="GO" id="GO:0008017">
    <property type="term" value="F:microtubule binding"/>
    <property type="evidence" value="ECO:0007669"/>
    <property type="project" value="InterPro"/>
</dbReference>
<evidence type="ECO:0000256" key="4">
    <source>
        <dbReference type="ARBA" id="ARBA00022701"/>
    </source>
</evidence>
<dbReference type="InterPro" id="IPR001680">
    <property type="entry name" value="WD40_rpt"/>
</dbReference>
<evidence type="ECO:0000256" key="1">
    <source>
        <dbReference type="ARBA" id="ARBA00004245"/>
    </source>
</evidence>
<feature type="compositionally biased region" description="Polar residues" evidence="8">
    <location>
        <begin position="392"/>
        <end position="404"/>
    </location>
</feature>
<dbReference type="InterPro" id="IPR026962">
    <property type="entry name" value="KTNB1"/>
</dbReference>
<feature type="region of interest" description="Disordered" evidence="8">
    <location>
        <begin position="689"/>
        <end position="954"/>
    </location>
</feature>
<evidence type="ECO:0000256" key="6">
    <source>
        <dbReference type="ARBA" id="ARBA00023212"/>
    </source>
</evidence>
<dbReference type="PROSITE" id="PS00678">
    <property type="entry name" value="WD_REPEATS_1"/>
    <property type="match status" value="3"/>
</dbReference>
<comment type="subcellular location">
    <subcellularLocation>
        <location evidence="1">Cytoplasm</location>
        <location evidence="1">Cytoskeleton</location>
    </subcellularLocation>
</comment>
<dbReference type="PANTHER" id="PTHR19845">
    <property type="entry name" value="KATANIN P80 SUBUNIT"/>
    <property type="match status" value="1"/>
</dbReference>
<keyword evidence="6" id="KW-0206">Cytoskeleton</keyword>
<feature type="compositionally biased region" description="Polar residues" evidence="8">
    <location>
        <begin position="921"/>
        <end position="941"/>
    </location>
</feature>
<dbReference type="SMART" id="SM00320">
    <property type="entry name" value="WD40"/>
    <property type="match status" value="4"/>
</dbReference>
<feature type="repeat" description="WD" evidence="7">
    <location>
        <begin position="129"/>
        <end position="170"/>
    </location>
</feature>
<feature type="compositionally biased region" description="Polar residues" evidence="8">
    <location>
        <begin position="499"/>
        <end position="509"/>
    </location>
</feature>
<protein>
    <recommendedName>
        <fullName evidence="9">Katanin p80 subunit C-terminal domain-containing protein</fullName>
    </recommendedName>
</protein>
<sequence length="1299" mass="139941">SLSGHQGAVEAVAFDGSEEFVAAGSAGGSVKLWDVEQGRVNRSFTGHRTHIRTVEFHPRQGEVIASGAADTTVKVWDIRGKMCIHTFTGHVKGVGSVAFSPDGKWLATGSEDGEIKLWDLRTCEELHSFKDHLGKITGLQYHPRELMLASASADRTVRLWDLDHFDRIDNVGAAIAGVRGITFSPDGHTLLKALPHGLEVLGWEPSRVQDIVDVPWKHVADMAVSTGNNRVIGCAFKQVVVQVWSVNLQYVQPFSGTETVLQEKRPPRVPRASSAQRKPLGKQCTAAKLTPSSSETSLYRTSSLDTWDSDADSMVGLKNAPVSSLGAKCTHSPSPVNPPVSSTAPSPRVRTSAHGRSSSSSVSGTNRLCPGVHRDKKHVVGARPGDFKQSSDAKSTGSMKQRSSAMVGHPKSCDGKSTSMVGAKKVRPSSRRESGFLTAAPDDLPQNHGLGSEGSSKYSAPASAGCPTPRKSGVEPRISVERRSSLERSSRVTAKKGRSSSQESSFMLTTNKADLRQSYKVTTAGNIKRQVSAVAGYPKPHDGKSSSAVNVKKVRPSSRRDNSNAMVESGDSGGQSYDADSVRSMRQRSSSISGYPTSHDHKSGSAVGAKKIRPGTQDSNSVVASGPGDLGQNYKLHSARSVRQHSSAAVGYSKPPDGKGSSAADAKKVLPSSCQDNGIVMTRSVDFGQNYDSDSVRSVRQRSSSIGGCPTPRECRGSGVTGAKKVRHSSRDSNFLVATDPGGLQQNYDLHSARSTRSMPQRSSPAVGHSKPPDGKSSSVVDAKQVHPSSRRDKGIALTESAGLRQSCDSDSVRSMRQRSSSMSGCTTPHECRSSSVVGAKKMRPSSRDSSVLVATDPGDLQQNYVPHSARSMRQRSSAIVGRPNPHDCKSSTAVDAKKVRPSSRKDNGVVVTESGDMGQSYDSDSVRSMRQRSSSASGCRTPSERRSGRVVGPKKMHAIDHDNGLLITTDPGELRQSYDSDSAGSLRQRGSTVVGCPNLPNGRVVQTRRLPVRSVGLQRSSSDVEEERRDMEVRRCGSADGWQPRPRNSRSLTRADFELESADLPSTSSLLSSISSLKPIPERRKDTRMPLGRQASGSRPGNASFDSYLPKRKVQGVDVKMADGKSDIELVSEVMSKRGKMQQILASRHSNLQLLRSFWTRGDVRGALRAARRCGDPSVVTDFLDAVGPKNGAFTLELIPEVTPSIDELVLSQHQRYRETALATLSTLLRSFGPVIHETTCSNLGSLGVDLSFEQRLEKCHSAKMSLQELVPKLERLEARQGLHGRQAKELRRRISNL</sequence>
<dbReference type="OrthoDB" id="538223at2759"/>
<feature type="compositionally biased region" description="Polar residues" evidence="8">
    <location>
        <begin position="980"/>
        <end position="992"/>
    </location>
</feature>
<evidence type="ECO:0000256" key="3">
    <source>
        <dbReference type="ARBA" id="ARBA00022574"/>
    </source>
</evidence>
<feature type="non-terminal residue" evidence="10">
    <location>
        <position position="1299"/>
    </location>
</feature>
<dbReference type="InterPro" id="IPR036322">
    <property type="entry name" value="WD40_repeat_dom_sf"/>
</dbReference>
<dbReference type="PRINTS" id="PR00320">
    <property type="entry name" value="GPROTEINBRPT"/>
</dbReference>
<dbReference type="GO" id="GO:0008352">
    <property type="term" value="C:katanin complex"/>
    <property type="evidence" value="ECO:0007669"/>
    <property type="project" value="InterPro"/>
</dbReference>
<evidence type="ECO:0000256" key="5">
    <source>
        <dbReference type="ARBA" id="ARBA00022737"/>
    </source>
</evidence>
<feature type="compositionally biased region" description="Basic and acidic residues" evidence="8">
    <location>
        <begin position="885"/>
        <end position="908"/>
    </location>
</feature>
<gene>
    <name evidence="10" type="ORF">OSTQU699_LOCUS9591</name>
</gene>
<dbReference type="InterPro" id="IPR019775">
    <property type="entry name" value="WD40_repeat_CS"/>
</dbReference>
<dbReference type="InterPro" id="IPR015943">
    <property type="entry name" value="WD40/YVTN_repeat-like_dom_sf"/>
</dbReference>
<feature type="region of interest" description="Disordered" evidence="8">
    <location>
        <begin position="1015"/>
        <end position="1050"/>
    </location>
</feature>
<dbReference type="Gene3D" id="2.130.10.10">
    <property type="entry name" value="YVTN repeat-like/Quinoprotein amine dehydrogenase"/>
    <property type="match status" value="1"/>
</dbReference>
<feature type="region of interest" description="Disordered" evidence="8">
    <location>
        <begin position="535"/>
        <end position="670"/>
    </location>
</feature>
<feature type="compositionally biased region" description="Basic and acidic residues" evidence="8">
    <location>
        <begin position="472"/>
        <end position="490"/>
    </location>
</feature>
<keyword evidence="4" id="KW-0493">Microtubule</keyword>
<dbReference type="InterPro" id="IPR020472">
    <property type="entry name" value="WD40_PAC1"/>
</dbReference>
<keyword evidence="2" id="KW-0963">Cytoplasm</keyword>
<dbReference type="Proteomes" id="UP000708148">
    <property type="component" value="Unassembled WGS sequence"/>
</dbReference>
<dbReference type="SUPFAM" id="SSF50978">
    <property type="entry name" value="WD40 repeat-like"/>
    <property type="match status" value="1"/>
</dbReference>
<dbReference type="GO" id="GO:0005874">
    <property type="term" value="C:microtubule"/>
    <property type="evidence" value="ECO:0007669"/>
    <property type="project" value="UniProtKB-KW"/>
</dbReference>
<dbReference type="PROSITE" id="PS50294">
    <property type="entry name" value="WD_REPEATS_REGION"/>
    <property type="match status" value="4"/>
</dbReference>
<reference evidence="10" key="1">
    <citation type="submission" date="2020-12" db="EMBL/GenBank/DDBJ databases">
        <authorList>
            <person name="Iha C."/>
        </authorList>
    </citation>
    <scope>NUCLEOTIDE SEQUENCE</scope>
</reference>
<feature type="repeat" description="WD" evidence="7">
    <location>
        <begin position="87"/>
        <end position="128"/>
    </location>
</feature>
<dbReference type="Pfam" id="PF13925">
    <property type="entry name" value="Katanin_con80"/>
    <property type="match status" value="1"/>
</dbReference>
<feature type="region of interest" description="Disordered" evidence="8">
    <location>
        <begin position="1069"/>
        <end position="1110"/>
    </location>
</feature>
<feature type="repeat" description="WD" evidence="7">
    <location>
        <begin position="44"/>
        <end position="86"/>
    </location>
</feature>
<feature type="region of interest" description="Disordered" evidence="8">
    <location>
        <begin position="262"/>
        <end position="300"/>
    </location>
</feature>
<evidence type="ECO:0000259" key="9">
    <source>
        <dbReference type="Pfam" id="PF13925"/>
    </source>
</evidence>
<feature type="compositionally biased region" description="Polar residues" evidence="8">
    <location>
        <begin position="744"/>
        <end position="764"/>
    </location>
</feature>
<dbReference type="HAMAP" id="MF_03022">
    <property type="entry name" value="Katanin_p80_B1"/>
    <property type="match status" value="1"/>
</dbReference>
<evidence type="ECO:0000313" key="11">
    <source>
        <dbReference type="Proteomes" id="UP000708148"/>
    </source>
</evidence>
<keyword evidence="5" id="KW-0677">Repeat</keyword>
<evidence type="ECO:0000313" key="10">
    <source>
        <dbReference type="EMBL" id="CAD7704236.1"/>
    </source>
</evidence>
<dbReference type="GO" id="GO:0007019">
    <property type="term" value="P:microtubule depolymerization"/>
    <property type="evidence" value="ECO:0007669"/>
    <property type="project" value="TreeGrafter"/>
</dbReference>
<proteinExistence type="inferred from homology"/>
<feature type="compositionally biased region" description="Polar residues" evidence="8">
    <location>
        <begin position="587"/>
        <end position="596"/>
    </location>
</feature>
<evidence type="ECO:0000256" key="2">
    <source>
        <dbReference type="ARBA" id="ARBA00022490"/>
    </source>
</evidence>
<keyword evidence="11" id="KW-1185">Reference proteome</keyword>
<evidence type="ECO:0000256" key="8">
    <source>
        <dbReference type="SAM" id="MobiDB-lite"/>
    </source>
</evidence>
<feature type="compositionally biased region" description="Basic and acidic residues" evidence="8">
    <location>
        <begin position="1027"/>
        <end position="1038"/>
    </location>
</feature>
<organism evidence="10 11">
    <name type="scientific">Ostreobium quekettii</name>
    <dbReference type="NCBI Taxonomy" id="121088"/>
    <lineage>
        <taxon>Eukaryota</taxon>
        <taxon>Viridiplantae</taxon>
        <taxon>Chlorophyta</taxon>
        <taxon>core chlorophytes</taxon>
        <taxon>Ulvophyceae</taxon>
        <taxon>TCBD clade</taxon>
        <taxon>Bryopsidales</taxon>
        <taxon>Ostreobineae</taxon>
        <taxon>Ostreobiaceae</taxon>
        <taxon>Ostreobium</taxon>
    </lineage>
</organism>
<feature type="compositionally biased region" description="Low complexity" evidence="8">
    <location>
        <begin position="809"/>
        <end position="824"/>
    </location>
</feature>
<feature type="region of interest" description="Disordered" evidence="8">
    <location>
        <begin position="978"/>
        <end position="1001"/>
    </location>
</feature>
<feature type="domain" description="Katanin p80 subunit C-terminal" evidence="9">
    <location>
        <begin position="1139"/>
        <end position="1293"/>
    </location>
</feature>
<dbReference type="InterPro" id="IPR028021">
    <property type="entry name" value="Katanin_C-terminal"/>
</dbReference>
<dbReference type="Pfam" id="PF00400">
    <property type="entry name" value="WD40"/>
    <property type="match status" value="4"/>
</dbReference>
<feature type="compositionally biased region" description="Low complexity" evidence="8">
    <location>
        <begin position="1069"/>
        <end position="1078"/>
    </location>
</feature>
<feature type="repeat" description="WD" evidence="7">
    <location>
        <begin position="2"/>
        <end position="43"/>
    </location>
</feature>